<evidence type="ECO:0000256" key="7">
    <source>
        <dbReference type="ARBA" id="ARBA00023157"/>
    </source>
</evidence>
<dbReference type="Gene3D" id="1.20.1070.10">
    <property type="entry name" value="Rhodopsin 7-helix transmembrane proteins"/>
    <property type="match status" value="1"/>
</dbReference>
<protein>
    <recommendedName>
        <fullName evidence="15">Adhesion G protein-coupled receptor F5</fullName>
    </recommendedName>
</protein>
<name>A0ABD0WT93_UMBPY</name>
<dbReference type="Pfam" id="PF01390">
    <property type="entry name" value="SEA"/>
    <property type="match status" value="1"/>
</dbReference>
<keyword evidence="8" id="KW-0325">Glycoprotein</keyword>
<dbReference type="InterPro" id="IPR000832">
    <property type="entry name" value="GPCR_2_secretin-like"/>
</dbReference>
<dbReference type="SMART" id="SM00303">
    <property type="entry name" value="GPS"/>
    <property type="match status" value="1"/>
</dbReference>
<evidence type="ECO:0000256" key="2">
    <source>
        <dbReference type="ARBA" id="ARBA00007343"/>
    </source>
</evidence>
<dbReference type="Pfam" id="PF00002">
    <property type="entry name" value="7tm_2"/>
    <property type="match status" value="1"/>
</dbReference>
<keyword evidence="7" id="KW-1015">Disulfide bond</keyword>
<comment type="subcellular location">
    <subcellularLocation>
        <location evidence="1">Cell membrane</location>
        <topology evidence="1">Multi-pass membrane protein</topology>
    </subcellularLocation>
</comment>
<comment type="caution">
    <text evidence="13">The sequence shown here is derived from an EMBL/GenBank/DDBJ whole genome shotgun (WGS) entry which is preliminary data.</text>
</comment>
<dbReference type="Proteomes" id="UP001557470">
    <property type="component" value="Unassembled WGS sequence"/>
</dbReference>
<keyword evidence="3" id="KW-1003">Cell membrane</keyword>
<feature type="transmembrane region" description="Helical" evidence="9">
    <location>
        <begin position="987"/>
        <end position="1015"/>
    </location>
</feature>
<evidence type="ECO:0000259" key="12">
    <source>
        <dbReference type="PROSITE" id="PS50261"/>
    </source>
</evidence>
<dbReference type="InterPro" id="IPR051587">
    <property type="entry name" value="Adhesion_GPCR"/>
</dbReference>
<dbReference type="PROSITE" id="PS50261">
    <property type="entry name" value="G_PROTEIN_RECEP_F2_4"/>
    <property type="match status" value="1"/>
</dbReference>
<evidence type="ECO:0000256" key="4">
    <source>
        <dbReference type="ARBA" id="ARBA00022692"/>
    </source>
</evidence>
<evidence type="ECO:0000313" key="14">
    <source>
        <dbReference type="Proteomes" id="UP001557470"/>
    </source>
</evidence>
<evidence type="ECO:0000256" key="1">
    <source>
        <dbReference type="ARBA" id="ARBA00004651"/>
    </source>
</evidence>
<dbReference type="InterPro" id="IPR057400">
    <property type="entry name" value="ADGRF3/5_N"/>
</dbReference>
<dbReference type="PANTHER" id="PTHR45813">
    <property type="entry name" value="IG-LIKE DOMAIN-CONTAINING PROTEIN"/>
    <property type="match status" value="1"/>
</dbReference>
<keyword evidence="4 9" id="KW-0812">Transmembrane</keyword>
<dbReference type="Gene3D" id="2.60.220.50">
    <property type="match status" value="1"/>
</dbReference>
<dbReference type="Pfam" id="PF25387">
    <property type="entry name" value="ADGRF3_N"/>
    <property type="match status" value="3"/>
</dbReference>
<evidence type="ECO:0000256" key="3">
    <source>
        <dbReference type="ARBA" id="ARBA00022475"/>
    </source>
</evidence>
<dbReference type="Pfam" id="PF01825">
    <property type="entry name" value="GPS"/>
    <property type="match status" value="1"/>
</dbReference>
<dbReference type="EMBL" id="JAGEUA010000008">
    <property type="protein sequence ID" value="KAL0967497.1"/>
    <property type="molecule type" value="Genomic_DNA"/>
</dbReference>
<feature type="transmembrane region" description="Helical" evidence="9">
    <location>
        <begin position="1079"/>
        <end position="1104"/>
    </location>
</feature>
<dbReference type="Gene3D" id="3.30.70.960">
    <property type="entry name" value="SEA domain"/>
    <property type="match status" value="1"/>
</dbReference>
<evidence type="ECO:0000256" key="6">
    <source>
        <dbReference type="ARBA" id="ARBA00023136"/>
    </source>
</evidence>
<evidence type="ECO:0000256" key="8">
    <source>
        <dbReference type="ARBA" id="ARBA00023180"/>
    </source>
</evidence>
<dbReference type="PROSITE" id="PS50221">
    <property type="entry name" value="GAIN_B"/>
    <property type="match status" value="1"/>
</dbReference>
<sequence length="1124" mass="123779">MPHIGNTAIHRNLKPQFTGRCLDKARRSVVREEVGIEPLLFRVESMSSWEEAWRRPRTRWRDYISTLAWENLGIPQSNLVLNTEEYLHHVRSKREVALIQWNYIIEVEVNVSSIETMQLIMSDVYSSILPFTINNSTEISEVNITTVCNPESFGYQCRCEDQYLLSCDQCRSLGSCDNITSETCGCINAIPPDGQYCQSVLEQNVTSCSTTTAFPITDSTIQQILYTYRIDVELNTTDVATINTILTDLGNEIYPVMINNMTDITGANITTVCNPESFGYQCRCEDQYLLSCDQCRSLGSCDNITSETCGCINAIPPDGQYCQSVLQQNVTSCSTTTAFPITDSTIQQILYTYRIDVELNTTDVATINTILTDLGNESYPVMINNMTDITGANITTVCNLNSIGYQCRCEDQYLWSCDQCESYGSCDNITSDTCECINAIPPDGQFCQSVLQQNFATCPATTASPATDITSLDIYFGLNLNFTSDLKNKSSATYMMYKSDIEGVIQDQYKSNLPGYISATLTDFSPGSVIVTFNVQSRAPNLTQIINADNGIENSLPAAYPVIPNSFVIINNPFTTAPPPTTTQTTTIAKTTTTANSQNGVLEQINNLAIESLTLTQGNVESFLEKLSNVANDLQVNIAQSPATISSIVDILGRIAELLMNINQKEIQNILQTVDVLISSATQKSWNILNSNATGNTSSSLLGSLETFAGVLPNQPFNLTTNTTQLNVTNFKNTFNNTLNGSVLLTIPTMSTGLTITTLTFSTLNNVLPARNGSNNSVNDNIINAEVVLVKLKGDFNNVSFSFNKLNKSLTFRPQCVFWNFSLFENRGGWDNKGCNLVSDMNGNVMCHCDHLTSFSVLFSTSIPADIAFVLDIITYVGVTISMVSLVLCLIIEAFIWTAATRNSTSYIRHVCIVNIAVSLLIADIWFIIGSAITNAEVKEGKPLIPACTAATFFIHFFYLSMFFWMLISALHLFYKTIMVFSHMSKCIMLAIGFSVGYGAPFIIAVVTIASTASYNGYVAGNLTCWLNWDKTKALLAFVIPVLSILIINFLILIVVLYKMLRRDVGGAAQSDDRNAAMVVIRCLIILTPIFGLTWGLGIGTLIAPSNRGIQITFSLFNSLQVTA</sequence>
<dbReference type="PROSITE" id="PS50024">
    <property type="entry name" value="SEA"/>
    <property type="match status" value="1"/>
</dbReference>
<feature type="domain" description="G-protein coupled receptors family 2 profile 2" evidence="12">
    <location>
        <begin position="871"/>
        <end position="1124"/>
    </location>
</feature>
<feature type="transmembrane region" description="Helical" evidence="9">
    <location>
        <begin position="873"/>
        <end position="900"/>
    </location>
</feature>
<keyword evidence="5 9" id="KW-1133">Transmembrane helix</keyword>
<keyword evidence="14" id="KW-1185">Reference proteome</keyword>
<dbReference type="FunFam" id="1.20.1070.10:FF:000058">
    <property type="entry name" value="Adhesion G protein-coupled receptor F5"/>
    <property type="match status" value="1"/>
</dbReference>
<dbReference type="InterPro" id="IPR057244">
    <property type="entry name" value="GAIN_B"/>
</dbReference>
<evidence type="ECO:0000259" key="11">
    <source>
        <dbReference type="PROSITE" id="PS50221"/>
    </source>
</evidence>
<dbReference type="InterPro" id="IPR036364">
    <property type="entry name" value="SEA_dom_sf"/>
</dbReference>
<dbReference type="PANTHER" id="PTHR45813:SF4">
    <property type="entry name" value="ADHESION G PROTEIN-COUPLED RECEPTOR F5"/>
    <property type="match status" value="1"/>
</dbReference>
<dbReference type="SUPFAM" id="SSF82671">
    <property type="entry name" value="SEA domain"/>
    <property type="match status" value="1"/>
</dbReference>
<feature type="transmembrane region" description="Helical" evidence="9">
    <location>
        <begin position="1035"/>
        <end position="1058"/>
    </location>
</feature>
<proteinExistence type="inferred from homology"/>
<evidence type="ECO:0000259" key="10">
    <source>
        <dbReference type="PROSITE" id="PS50024"/>
    </source>
</evidence>
<dbReference type="PRINTS" id="PR00249">
    <property type="entry name" value="GPCRSECRETIN"/>
</dbReference>
<dbReference type="InterPro" id="IPR017981">
    <property type="entry name" value="GPCR_2-like_7TM"/>
</dbReference>
<organism evidence="13 14">
    <name type="scientific">Umbra pygmaea</name>
    <name type="common">Eastern mudminnow</name>
    <dbReference type="NCBI Taxonomy" id="75934"/>
    <lineage>
        <taxon>Eukaryota</taxon>
        <taxon>Metazoa</taxon>
        <taxon>Chordata</taxon>
        <taxon>Craniata</taxon>
        <taxon>Vertebrata</taxon>
        <taxon>Euteleostomi</taxon>
        <taxon>Actinopterygii</taxon>
        <taxon>Neopterygii</taxon>
        <taxon>Teleostei</taxon>
        <taxon>Protacanthopterygii</taxon>
        <taxon>Esociformes</taxon>
        <taxon>Umbridae</taxon>
        <taxon>Umbra</taxon>
    </lineage>
</organism>
<evidence type="ECO:0000313" key="13">
    <source>
        <dbReference type="EMBL" id="KAL0967497.1"/>
    </source>
</evidence>
<feature type="transmembrane region" description="Helical" evidence="9">
    <location>
        <begin position="912"/>
        <end position="933"/>
    </location>
</feature>
<dbReference type="Pfam" id="PF16489">
    <property type="entry name" value="GAIN"/>
    <property type="match status" value="1"/>
</dbReference>
<dbReference type="InterPro" id="IPR000203">
    <property type="entry name" value="GPS"/>
</dbReference>
<dbReference type="InterPro" id="IPR000082">
    <property type="entry name" value="SEA_dom"/>
</dbReference>
<feature type="transmembrane region" description="Helical" evidence="9">
    <location>
        <begin position="953"/>
        <end position="975"/>
    </location>
</feature>
<evidence type="ECO:0000256" key="9">
    <source>
        <dbReference type="SAM" id="Phobius"/>
    </source>
</evidence>
<evidence type="ECO:0008006" key="15">
    <source>
        <dbReference type="Google" id="ProtNLM"/>
    </source>
</evidence>
<evidence type="ECO:0000256" key="5">
    <source>
        <dbReference type="ARBA" id="ARBA00022989"/>
    </source>
</evidence>
<keyword evidence="6 9" id="KW-0472">Membrane</keyword>
<dbReference type="GO" id="GO:0016020">
    <property type="term" value="C:membrane"/>
    <property type="evidence" value="ECO:0007669"/>
    <property type="project" value="UniProtKB-SubCell"/>
</dbReference>
<gene>
    <name evidence="13" type="ORF">UPYG_G00253000</name>
</gene>
<dbReference type="InterPro" id="IPR032471">
    <property type="entry name" value="AGRL2-4_GAIN_subdom_A"/>
</dbReference>
<feature type="domain" description="SEA" evidence="10">
    <location>
        <begin position="466"/>
        <end position="574"/>
    </location>
</feature>
<comment type="similarity">
    <text evidence="2">Belongs to the G-protein coupled receptor 2 family. Adhesion G-protein coupled receptor (ADGR) subfamily.</text>
</comment>
<reference evidence="13 14" key="1">
    <citation type="submission" date="2024-06" db="EMBL/GenBank/DDBJ databases">
        <authorList>
            <person name="Pan Q."/>
            <person name="Wen M."/>
            <person name="Jouanno E."/>
            <person name="Zahm M."/>
            <person name="Klopp C."/>
            <person name="Cabau C."/>
            <person name="Louis A."/>
            <person name="Berthelot C."/>
            <person name="Parey E."/>
            <person name="Roest Crollius H."/>
            <person name="Montfort J."/>
            <person name="Robinson-Rechavi M."/>
            <person name="Bouchez O."/>
            <person name="Lampietro C."/>
            <person name="Lopez Roques C."/>
            <person name="Donnadieu C."/>
            <person name="Postlethwait J."/>
            <person name="Bobe J."/>
            <person name="Verreycken H."/>
            <person name="Guiguen Y."/>
        </authorList>
    </citation>
    <scope>NUCLEOTIDE SEQUENCE [LARGE SCALE GENOMIC DNA]</scope>
    <source>
        <strain evidence="13">Up_M1</strain>
        <tissue evidence="13">Testis</tissue>
    </source>
</reference>
<accession>A0ABD0WT93</accession>
<dbReference type="AlphaFoldDB" id="A0ABD0WT93"/>
<feature type="domain" description="GAIN-B" evidence="11">
    <location>
        <begin position="715"/>
        <end position="865"/>
    </location>
</feature>
<dbReference type="InterPro" id="IPR046338">
    <property type="entry name" value="GAIN_dom_sf"/>
</dbReference>